<evidence type="ECO:0000259" key="3">
    <source>
        <dbReference type="Pfam" id="PF07969"/>
    </source>
</evidence>
<dbReference type="SUPFAM" id="SSF51338">
    <property type="entry name" value="Composite domain of metallo-dependent hydrolases"/>
    <property type="match status" value="1"/>
</dbReference>
<dbReference type="PANTHER" id="PTHR11113:SF14">
    <property type="entry name" value="N-ACETYLGLUCOSAMINE-6-PHOSPHATE DEACETYLASE"/>
    <property type="match status" value="1"/>
</dbReference>
<dbReference type="InterPro" id="IPR011059">
    <property type="entry name" value="Metal-dep_hydrolase_composite"/>
</dbReference>
<dbReference type="Gene3D" id="3.20.20.140">
    <property type="entry name" value="Metal-dependent hydrolases"/>
    <property type="match status" value="2"/>
</dbReference>
<accession>A0AAN9USG3</accession>
<dbReference type="InterPro" id="IPR032466">
    <property type="entry name" value="Metal_Hydrolase"/>
</dbReference>
<name>A0AAN9USG3_9PEZI</name>
<dbReference type="Pfam" id="PF07969">
    <property type="entry name" value="Amidohydro_3"/>
    <property type="match status" value="1"/>
</dbReference>
<evidence type="ECO:0000313" key="5">
    <source>
        <dbReference type="Proteomes" id="UP001320420"/>
    </source>
</evidence>
<evidence type="ECO:0000256" key="2">
    <source>
        <dbReference type="SAM" id="Phobius"/>
    </source>
</evidence>
<organism evidence="4 5">
    <name type="scientific">Diatrype stigma</name>
    <dbReference type="NCBI Taxonomy" id="117547"/>
    <lineage>
        <taxon>Eukaryota</taxon>
        <taxon>Fungi</taxon>
        <taxon>Dikarya</taxon>
        <taxon>Ascomycota</taxon>
        <taxon>Pezizomycotina</taxon>
        <taxon>Sordariomycetes</taxon>
        <taxon>Xylariomycetidae</taxon>
        <taxon>Xylariales</taxon>
        <taxon>Diatrypaceae</taxon>
        <taxon>Diatrype</taxon>
    </lineage>
</organism>
<reference evidence="4 5" key="1">
    <citation type="submission" date="2024-02" db="EMBL/GenBank/DDBJ databases">
        <title>De novo assembly and annotation of 12 fungi associated with fruit tree decline syndrome in Ontario, Canada.</title>
        <authorList>
            <person name="Sulman M."/>
            <person name="Ellouze W."/>
            <person name="Ilyukhin E."/>
        </authorList>
    </citation>
    <scope>NUCLEOTIDE SEQUENCE [LARGE SCALE GENOMIC DNA]</scope>
    <source>
        <strain evidence="4 5">M11/M66-122</strain>
    </source>
</reference>
<protein>
    <recommendedName>
        <fullName evidence="3">Amidohydrolase 3 domain-containing protein</fullName>
    </recommendedName>
</protein>
<dbReference type="PANTHER" id="PTHR11113">
    <property type="entry name" value="N-ACETYLGLUCOSAMINE-6-PHOSPHATE DEACETYLASE"/>
    <property type="match status" value="1"/>
</dbReference>
<dbReference type="SUPFAM" id="SSF51556">
    <property type="entry name" value="Metallo-dependent hydrolases"/>
    <property type="match status" value="1"/>
</dbReference>
<dbReference type="InterPro" id="IPR013108">
    <property type="entry name" value="Amidohydro_3"/>
</dbReference>
<dbReference type="AlphaFoldDB" id="A0AAN9USG3"/>
<dbReference type="Proteomes" id="UP001320420">
    <property type="component" value="Unassembled WGS sequence"/>
</dbReference>
<proteinExistence type="predicted"/>
<comment type="caution">
    <text evidence="4">The sequence shown here is derived from an EMBL/GenBank/DDBJ whole genome shotgun (WGS) entry which is preliminary data.</text>
</comment>
<dbReference type="GO" id="GO:0008448">
    <property type="term" value="F:N-acetylglucosamine-6-phosphate deacetylase activity"/>
    <property type="evidence" value="ECO:0007669"/>
    <property type="project" value="TreeGrafter"/>
</dbReference>
<feature type="domain" description="Amidohydrolase 3" evidence="3">
    <location>
        <begin position="471"/>
        <end position="528"/>
    </location>
</feature>
<keyword evidence="1" id="KW-0378">Hydrolase</keyword>
<dbReference type="GO" id="GO:0006046">
    <property type="term" value="P:N-acetylglucosamine catabolic process"/>
    <property type="evidence" value="ECO:0007669"/>
    <property type="project" value="TreeGrafter"/>
</dbReference>
<gene>
    <name evidence="4" type="ORF">SLS62_003628</name>
</gene>
<sequence>MEDVKMRYDTKELPPYSAAVPAAPPQRRQHFVRRSRGLRFLGLACLMFIVYAQWKQVVSSESKNASNLSIERLQEDLQVCSKLRSKPADPIGLGRERNARYVAGHKPTLIKNATVWVGEPAEGTSVEDARAGKGYSWINADVFIEYGLIKEVGQDLDASSFPSDTLIWNANRRQLTSGIIDMHSHAGVDNIPELQGNDDTNELSADITPYVRSIDGLDPLDYQIQVIKSGGVTTSLVLPGSGNNIGGEAFVIKHAVGRPDGRNETSIEDLLADPDRAWRYIKMACGENAKRVYGKVGEHGPYSRLGESWEFRHAFEQAAAHVRAQDDWCAAADRLGVENVGSYLPQALQWETLGAVLRGQVHVNTHCYTIPDLEAFVDHTNEFRFPVRAFHHAHQTYLIPEVLKRAWGDSPPASALFADNMWYKAESYIGSEYAGKILYENGLTPIYVSDNPVLDAQHVVFEAAKAFGYGLPYHAALAAVTTAPAERLGLGQRLGKIKPGFDADIVVWDSDPLSVGAAPVQVWIDGTVQFEDPVELEKPFLPPVIETTSQKPTVADEPVSISDVIFTGVTKSFLSTESSQDSSEPQNFTVAIARGQISCIGSCEAELRAASTSGTKIIALQNGYVTKPFVAFGSGLGLNAIDAESATDNGGSADVFSRAVDGLALDTKKLHYAHRYGVTKAISAPTYADGGLGTHQGTSVGFRTRSPHALAPGAVFAEDAAVHYTLTQDAKDGSKSVSNAVGALRRKLLEAVDAANATSTATAAAADSFAEAAFLAKVVAGDLPLVVTVHSADTIAALLRVKRTVDAAILAKDHRGEDNNNNKKGVIKLVVLGGAESHLVADELAAAGAAVVLSPFQSYRTSWEQRRGLVGAPLQNGTAVDRLVAAGVRAAVGLEEDWVVRDLGLLAGIAHRNGGGAISEGEALDLVGRNVLDILGLLGGGPDGSGDDEAQKIRPVDEFVVFDGSPLEIGARVRAVASGGGAGEVALFE</sequence>
<keyword evidence="2" id="KW-1133">Transmembrane helix</keyword>
<keyword evidence="5" id="KW-1185">Reference proteome</keyword>
<evidence type="ECO:0000256" key="1">
    <source>
        <dbReference type="ARBA" id="ARBA00022801"/>
    </source>
</evidence>
<keyword evidence="2" id="KW-0812">Transmembrane</keyword>
<evidence type="ECO:0000313" key="4">
    <source>
        <dbReference type="EMBL" id="KAK7754335.1"/>
    </source>
</evidence>
<dbReference type="EMBL" id="JAKJXP020000021">
    <property type="protein sequence ID" value="KAK7754335.1"/>
    <property type="molecule type" value="Genomic_DNA"/>
</dbReference>
<feature type="transmembrane region" description="Helical" evidence="2">
    <location>
        <begin position="37"/>
        <end position="54"/>
    </location>
</feature>
<keyword evidence="2" id="KW-0472">Membrane</keyword>